<name>K6WDG4_9ACTN</name>
<gene>
    <name evidence="3" type="primary">feoA</name>
    <name evidence="3" type="ORF">GORHZ_147_00030</name>
</gene>
<organism evidence="3 4">
    <name type="scientific">Gordonia rhizosphera NBRC 16068</name>
    <dbReference type="NCBI Taxonomy" id="1108045"/>
    <lineage>
        <taxon>Bacteria</taxon>
        <taxon>Bacillati</taxon>
        <taxon>Actinomycetota</taxon>
        <taxon>Actinomycetes</taxon>
        <taxon>Mycobacteriales</taxon>
        <taxon>Gordoniaceae</taxon>
        <taxon>Gordonia</taxon>
    </lineage>
</organism>
<dbReference type="SUPFAM" id="SSF50037">
    <property type="entry name" value="C-terminal domain of transcriptional repressors"/>
    <property type="match status" value="1"/>
</dbReference>
<dbReference type="SMART" id="SM00899">
    <property type="entry name" value="FeoA"/>
    <property type="match status" value="1"/>
</dbReference>
<dbReference type="Pfam" id="PF04023">
    <property type="entry name" value="FeoA"/>
    <property type="match status" value="1"/>
</dbReference>
<dbReference type="Proteomes" id="UP000008363">
    <property type="component" value="Unassembled WGS sequence"/>
</dbReference>
<evidence type="ECO:0000256" key="1">
    <source>
        <dbReference type="ARBA" id="ARBA00023004"/>
    </source>
</evidence>
<dbReference type="PANTHER" id="PTHR42954">
    <property type="entry name" value="FE(2+) TRANSPORT PROTEIN A"/>
    <property type="match status" value="1"/>
</dbReference>
<feature type="domain" description="Ferrous iron transporter FeoA-like" evidence="2">
    <location>
        <begin position="1"/>
        <end position="74"/>
    </location>
</feature>
<comment type="caution">
    <text evidence="3">The sequence shown here is derived from an EMBL/GenBank/DDBJ whole genome shotgun (WGS) entry which is preliminary data.</text>
</comment>
<dbReference type="Gene3D" id="2.30.30.90">
    <property type="match status" value="1"/>
</dbReference>
<dbReference type="PANTHER" id="PTHR42954:SF2">
    <property type="entry name" value="FE(2+) TRANSPORT PROTEIN A"/>
    <property type="match status" value="1"/>
</dbReference>
<reference evidence="3 4" key="1">
    <citation type="submission" date="2012-08" db="EMBL/GenBank/DDBJ databases">
        <title>Whole genome shotgun sequence of Gordonia rhizosphera NBRC 16068.</title>
        <authorList>
            <person name="Takarada H."/>
            <person name="Isaki S."/>
            <person name="Hosoyama A."/>
            <person name="Tsuchikane K."/>
            <person name="Katsumata H."/>
            <person name="Baba S."/>
            <person name="Ohji S."/>
            <person name="Yamazaki S."/>
            <person name="Fujita N."/>
        </authorList>
    </citation>
    <scope>NUCLEOTIDE SEQUENCE [LARGE SCALE GENOMIC DNA]</scope>
    <source>
        <strain evidence="3 4">NBRC 16068</strain>
    </source>
</reference>
<dbReference type="InterPro" id="IPR008988">
    <property type="entry name" value="Transcriptional_repressor_C"/>
</dbReference>
<sequence>MLSELKIGERRRIRGVLATCPPQVSRRLASLGFVPGAVVTKVRSAPMRDPSIYRVMDYDICLRAREAAQIECEPVE</sequence>
<dbReference type="InterPro" id="IPR038157">
    <property type="entry name" value="FeoA_core_dom"/>
</dbReference>
<dbReference type="InterPro" id="IPR052713">
    <property type="entry name" value="FeoA"/>
</dbReference>
<keyword evidence="1" id="KW-0408">Iron</keyword>
<evidence type="ECO:0000313" key="4">
    <source>
        <dbReference type="Proteomes" id="UP000008363"/>
    </source>
</evidence>
<dbReference type="STRING" id="1108045.GORHZ_147_00030"/>
<dbReference type="AlphaFoldDB" id="K6WDG4"/>
<dbReference type="EMBL" id="BAHC01000147">
    <property type="protein sequence ID" value="GAB91776.1"/>
    <property type="molecule type" value="Genomic_DNA"/>
</dbReference>
<dbReference type="InterPro" id="IPR007167">
    <property type="entry name" value="Fe-transptr_FeoA-like"/>
</dbReference>
<dbReference type="GO" id="GO:0046914">
    <property type="term" value="F:transition metal ion binding"/>
    <property type="evidence" value="ECO:0007669"/>
    <property type="project" value="InterPro"/>
</dbReference>
<keyword evidence="4" id="KW-1185">Reference proteome</keyword>
<evidence type="ECO:0000259" key="2">
    <source>
        <dbReference type="SMART" id="SM00899"/>
    </source>
</evidence>
<dbReference type="eggNOG" id="COG1918">
    <property type="taxonomic scope" value="Bacteria"/>
</dbReference>
<proteinExistence type="predicted"/>
<protein>
    <submittedName>
        <fullName evidence="3">Ferrous iron transport protein A</fullName>
    </submittedName>
</protein>
<accession>K6WDG4</accession>
<evidence type="ECO:0000313" key="3">
    <source>
        <dbReference type="EMBL" id="GAB91776.1"/>
    </source>
</evidence>